<keyword evidence="2" id="KW-1185">Reference proteome</keyword>
<gene>
    <name evidence="1" type="ORF">ACFFR3_45715</name>
</gene>
<dbReference type="RefSeq" id="WP_345410271.1">
    <property type="nucleotide sequence ID" value="NZ_BAAAXS010000002.1"/>
</dbReference>
<dbReference type="EMBL" id="JBHMCF010000057">
    <property type="protein sequence ID" value="MFB9476833.1"/>
    <property type="molecule type" value="Genomic_DNA"/>
</dbReference>
<evidence type="ECO:0000313" key="1">
    <source>
        <dbReference type="EMBL" id="MFB9476833.1"/>
    </source>
</evidence>
<dbReference type="Proteomes" id="UP001589568">
    <property type="component" value="Unassembled WGS sequence"/>
</dbReference>
<proteinExistence type="predicted"/>
<protein>
    <submittedName>
        <fullName evidence="1">Uncharacterized protein</fullName>
    </submittedName>
</protein>
<name>A0ABV5P2P2_9ACTN</name>
<reference evidence="1 2" key="1">
    <citation type="submission" date="2024-09" db="EMBL/GenBank/DDBJ databases">
        <authorList>
            <person name="Sun Q."/>
            <person name="Mori K."/>
        </authorList>
    </citation>
    <scope>NUCLEOTIDE SEQUENCE [LARGE SCALE GENOMIC DNA]</scope>
    <source>
        <strain evidence="1 2">JCM 3324</strain>
    </source>
</reference>
<evidence type="ECO:0000313" key="2">
    <source>
        <dbReference type="Proteomes" id="UP001589568"/>
    </source>
</evidence>
<comment type="caution">
    <text evidence="1">The sequence shown here is derived from an EMBL/GenBank/DDBJ whole genome shotgun (WGS) entry which is preliminary data.</text>
</comment>
<sequence>MTDSTTSDAIRQRILEWARLMECEPVVAEAAMAAHSLSPVSISHGYPESDDDVARLEKVAKLAYATGHVALRRGGNDYTTYVFGGPDSGQTAAEFAEQVVAMACSWWRVTLTPQPVRR</sequence>
<organism evidence="1 2">
    <name type="scientific">Nonomuraea salmonea</name>
    <dbReference type="NCBI Taxonomy" id="46181"/>
    <lineage>
        <taxon>Bacteria</taxon>
        <taxon>Bacillati</taxon>
        <taxon>Actinomycetota</taxon>
        <taxon>Actinomycetes</taxon>
        <taxon>Streptosporangiales</taxon>
        <taxon>Streptosporangiaceae</taxon>
        <taxon>Nonomuraea</taxon>
    </lineage>
</organism>
<accession>A0ABV5P2P2</accession>